<evidence type="ECO:0000259" key="14">
    <source>
        <dbReference type="PROSITE" id="PS51352"/>
    </source>
</evidence>
<evidence type="ECO:0000256" key="5">
    <source>
        <dbReference type="ARBA" id="ARBA00022862"/>
    </source>
</evidence>
<evidence type="ECO:0000256" key="11">
    <source>
        <dbReference type="ARBA" id="ARBA00042639"/>
    </source>
</evidence>
<evidence type="ECO:0000256" key="4">
    <source>
        <dbReference type="ARBA" id="ARBA00022559"/>
    </source>
</evidence>
<dbReference type="PIRSF" id="PIRSF000239">
    <property type="entry name" value="AHPC"/>
    <property type="match status" value="1"/>
</dbReference>
<evidence type="ECO:0000256" key="12">
    <source>
        <dbReference type="ARBA" id="ARBA00049091"/>
    </source>
</evidence>
<keyword evidence="4 15" id="KW-0575">Peroxidase</keyword>
<accession>A0AAE3QUZ1</accession>
<reference evidence="15 17" key="1">
    <citation type="submission" date="2023-05" db="EMBL/GenBank/DDBJ databases">
        <authorList>
            <person name="Zhang X."/>
        </authorList>
    </citation>
    <scope>NUCLEOTIDE SEQUENCE</scope>
    <source>
        <strain evidence="16 17">DM2B3-1</strain>
        <strain evidence="15">YF14B1</strain>
    </source>
</reference>
<protein>
    <recommendedName>
        <fullName evidence="3">thioredoxin-dependent peroxiredoxin</fullName>
        <ecNumber evidence="3">1.11.1.24</ecNumber>
    </recommendedName>
    <alternativeName>
        <fullName evidence="9">Thioredoxin peroxidase</fullName>
    </alternativeName>
    <alternativeName>
        <fullName evidence="11">Thioredoxin-dependent peroxiredoxin Bcp</fullName>
    </alternativeName>
</protein>
<evidence type="ECO:0000256" key="9">
    <source>
        <dbReference type="ARBA" id="ARBA00032824"/>
    </source>
</evidence>
<gene>
    <name evidence="15" type="ORF">QNI16_26095</name>
    <name evidence="16" type="ORF">QNI19_05815</name>
</gene>
<evidence type="ECO:0000256" key="1">
    <source>
        <dbReference type="ARBA" id="ARBA00003330"/>
    </source>
</evidence>
<feature type="active site" description="Cysteine sulfenic acid (-SOH) intermediate; for peroxidase activity" evidence="13">
    <location>
        <position position="45"/>
    </location>
</feature>
<evidence type="ECO:0000256" key="6">
    <source>
        <dbReference type="ARBA" id="ARBA00023002"/>
    </source>
</evidence>
<dbReference type="EC" id="1.11.1.24" evidence="3"/>
<keyword evidence="17" id="KW-1185">Reference proteome</keyword>
<name>A0AAE3QUZ1_9BACT</name>
<keyword evidence="8" id="KW-0676">Redox-active center</keyword>
<comment type="catalytic activity">
    <reaction evidence="12">
        <text>a hydroperoxide + [thioredoxin]-dithiol = an alcohol + [thioredoxin]-disulfide + H2O</text>
        <dbReference type="Rhea" id="RHEA:62620"/>
        <dbReference type="Rhea" id="RHEA-COMP:10698"/>
        <dbReference type="Rhea" id="RHEA-COMP:10700"/>
        <dbReference type="ChEBI" id="CHEBI:15377"/>
        <dbReference type="ChEBI" id="CHEBI:29950"/>
        <dbReference type="ChEBI" id="CHEBI:30879"/>
        <dbReference type="ChEBI" id="CHEBI:35924"/>
        <dbReference type="ChEBI" id="CHEBI:50058"/>
        <dbReference type="EC" id="1.11.1.24"/>
    </reaction>
</comment>
<dbReference type="GO" id="GO:0045454">
    <property type="term" value="P:cell redox homeostasis"/>
    <property type="evidence" value="ECO:0007669"/>
    <property type="project" value="TreeGrafter"/>
</dbReference>
<proteinExistence type="inferred from homology"/>
<evidence type="ECO:0000313" key="15">
    <source>
        <dbReference type="EMBL" id="MDJ1483995.1"/>
    </source>
</evidence>
<dbReference type="CDD" id="cd03017">
    <property type="entry name" value="PRX_BCP"/>
    <property type="match status" value="1"/>
</dbReference>
<sequence>MLHIKDKAPNFTLPSTSGKTFTLYKDMLLKPCILYFYPKDFTPVCTEQACGFRDTFDLLRELDVQVIGISRDDIETHLRFREEFKLPFELLSDADGTVGKSYDLVPKDMPFFTRRTTYLLDKHHAIAGAYENLFSTGLNLKEIVSKLKH</sequence>
<dbReference type="InterPro" id="IPR013766">
    <property type="entry name" value="Thioredoxin_domain"/>
</dbReference>
<dbReference type="GO" id="GO:0034599">
    <property type="term" value="P:cellular response to oxidative stress"/>
    <property type="evidence" value="ECO:0007669"/>
    <property type="project" value="TreeGrafter"/>
</dbReference>
<evidence type="ECO:0000256" key="8">
    <source>
        <dbReference type="ARBA" id="ARBA00023284"/>
    </source>
</evidence>
<dbReference type="SUPFAM" id="SSF52833">
    <property type="entry name" value="Thioredoxin-like"/>
    <property type="match status" value="1"/>
</dbReference>
<feature type="domain" description="Thioredoxin" evidence="14">
    <location>
        <begin position="2"/>
        <end position="149"/>
    </location>
</feature>
<dbReference type="AlphaFoldDB" id="A0AAE3QUZ1"/>
<dbReference type="Proteomes" id="UP001241110">
    <property type="component" value="Unassembled WGS sequence"/>
</dbReference>
<dbReference type="Proteomes" id="UP001228581">
    <property type="component" value="Unassembled WGS sequence"/>
</dbReference>
<keyword evidence="5" id="KW-0049">Antioxidant</keyword>
<dbReference type="Pfam" id="PF00578">
    <property type="entry name" value="AhpC-TSA"/>
    <property type="match status" value="1"/>
</dbReference>
<evidence type="ECO:0000313" key="16">
    <source>
        <dbReference type="EMBL" id="MDJ1492437.1"/>
    </source>
</evidence>
<evidence type="ECO:0000256" key="3">
    <source>
        <dbReference type="ARBA" id="ARBA00013017"/>
    </source>
</evidence>
<dbReference type="GO" id="GO:0005737">
    <property type="term" value="C:cytoplasm"/>
    <property type="evidence" value="ECO:0007669"/>
    <property type="project" value="TreeGrafter"/>
</dbReference>
<dbReference type="EMBL" id="JASJOS010000013">
    <property type="protein sequence ID" value="MDJ1483995.1"/>
    <property type="molecule type" value="Genomic_DNA"/>
</dbReference>
<comment type="function">
    <text evidence="1">Thiol-specific peroxidase that catalyzes the reduction of hydrogen peroxide and organic hydroperoxides to water and alcohols, respectively. Plays a role in cell protection against oxidative stress by detoxifying peroxides and as sensor of hydrogen peroxide-mediated signaling events.</text>
</comment>
<evidence type="ECO:0000256" key="2">
    <source>
        <dbReference type="ARBA" id="ARBA00011245"/>
    </source>
</evidence>
<dbReference type="EMBL" id="JASJOT010000002">
    <property type="protein sequence ID" value="MDJ1492437.1"/>
    <property type="molecule type" value="Genomic_DNA"/>
</dbReference>
<dbReference type="PROSITE" id="PS51352">
    <property type="entry name" value="THIOREDOXIN_2"/>
    <property type="match status" value="1"/>
</dbReference>
<evidence type="ECO:0000256" key="13">
    <source>
        <dbReference type="PIRSR" id="PIRSR000239-1"/>
    </source>
</evidence>
<evidence type="ECO:0000256" key="7">
    <source>
        <dbReference type="ARBA" id="ARBA00023157"/>
    </source>
</evidence>
<dbReference type="InterPro" id="IPR036249">
    <property type="entry name" value="Thioredoxin-like_sf"/>
</dbReference>
<dbReference type="InterPro" id="IPR024706">
    <property type="entry name" value="Peroxiredoxin_AhpC-typ"/>
</dbReference>
<evidence type="ECO:0000313" key="18">
    <source>
        <dbReference type="Proteomes" id="UP001241110"/>
    </source>
</evidence>
<evidence type="ECO:0000313" key="17">
    <source>
        <dbReference type="Proteomes" id="UP001228581"/>
    </source>
</evidence>
<dbReference type="InterPro" id="IPR000866">
    <property type="entry name" value="AhpC/TSA"/>
</dbReference>
<comment type="similarity">
    <text evidence="10">Belongs to the peroxiredoxin family. BCP/PrxQ subfamily.</text>
</comment>
<evidence type="ECO:0000256" key="10">
    <source>
        <dbReference type="ARBA" id="ARBA00038489"/>
    </source>
</evidence>
<dbReference type="InterPro" id="IPR050924">
    <property type="entry name" value="Peroxiredoxin_BCP/PrxQ"/>
</dbReference>
<organism evidence="15 18">
    <name type="scientific">Xanthocytophaga flava</name>
    <dbReference type="NCBI Taxonomy" id="3048013"/>
    <lineage>
        <taxon>Bacteria</taxon>
        <taxon>Pseudomonadati</taxon>
        <taxon>Bacteroidota</taxon>
        <taxon>Cytophagia</taxon>
        <taxon>Cytophagales</taxon>
        <taxon>Rhodocytophagaceae</taxon>
        <taxon>Xanthocytophaga</taxon>
    </lineage>
</organism>
<dbReference type="GO" id="GO:0008379">
    <property type="term" value="F:thioredoxin peroxidase activity"/>
    <property type="evidence" value="ECO:0007669"/>
    <property type="project" value="TreeGrafter"/>
</dbReference>
<dbReference type="RefSeq" id="WP_313984677.1">
    <property type="nucleotide sequence ID" value="NZ_JASJOS010000013.1"/>
</dbReference>
<dbReference type="PANTHER" id="PTHR42801:SF4">
    <property type="entry name" value="AHPC_TSA FAMILY PROTEIN"/>
    <property type="match status" value="1"/>
</dbReference>
<keyword evidence="6 15" id="KW-0560">Oxidoreductase</keyword>
<dbReference type="Gene3D" id="3.40.30.10">
    <property type="entry name" value="Glutaredoxin"/>
    <property type="match status" value="1"/>
</dbReference>
<keyword evidence="7" id="KW-1015">Disulfide bond</keyword>
<comment type="caution">
    <text evidence="15">The sequence shown here is derived from an EMBL/GenBank/DDBJ whole genome shotgun (WGS) entry which is preliminary data.</text>
</comment>
<comment type="subunit">
    <text evidence="2">Monomer.</text>
</comment>
<dbReference type="PANTHER" id="PTHR42801">
    <property type="entry name" value="THIOREDOXIN-DEPENDENT PEROXIDE REDUCTASE"/>
    <property type="match status" value="1"/>
</dbReference>